<evidence type="ECO:0000256" key="6">
    <source>
        <dbReference type="ARBA" id="ARBA00022679"/>
    </source>
</evidence>
<dbReference type="GO" id="GO:0004674">
    <property type="term" value="F:protein serine/threonine kinase activity"/>
    <property type="evidence" value="ECO:0007669"/>
    <property type="project" value="UniProtKB-KW"/>
</dbReference>
<dbReference type="EC" id="2.7.11.1" evidence="3"/>
<keyword evidence="10" id="KW-0653">Protein transport</keyword>
<dbReference type="GO" id="GO:0000422">
    <property type="term" value="P:autophagy of mitochondrion"/>
    <property type="evidence" value="ECO:0007669"/>
    <property type="project" value="TreeGrafter"/>
</dbReference>
<dbReference type="SUPFAM" id="SSF56112">
    <property type="entry name" value="Protein kinase-like (PK-like)"/>
    <property type="match status" value="1"/>
</dbReference>
<sequence length="908" mass="101377">MQDQDLIARVYAVAQHAGLANEAIKSSIHYVRPQEQQHPPRATAYNSREPTPAPEECDDTLLPDVDGPYLELRFSRIPRSSHGFIFGRHPSSDVVLPDEPGISHFQCSITFDHERRLIVKDLQTTMGTAVTYDDQANVRRSGFRWIVGGHPYIRDKVIMIRIHKTIWFRLIVAHQDTQSPFYVASADRYCAGQATTQDLFQAVNLRTRLDTQRPSGAHTPGVGLVCLDKEIGRGGFAVVTHHWNVSTGNEYVVKQPLRVRNIDRQAWENEAHIMSLISDHSLHIVKFLGASLDPIPRIILEYVPGGSLGDHADYSTKERWLILSQCLSALSFLHEHDPVIVHRDIKPANILIQSRDRDSIHVKLGDFGLSKDYNNMSTICGTYSYLAPEIYENAQYVKAGVRGRQSYTEAVDIWSLGVVLCELEWPLPQWRSKNVGCGTYWCEQVLETFLRALGHEFDAIGEFVLNKMLSLQPDRRHGARQCLEATSLVFCNDATDLGHHATPRAAKRPGQSEQTTIRIDDASSTSGGRLTVVPAQPPVDTDGNPNSAHETAAGNLVQGHSEAMRCPHDYSKCTSQRRVAQVSHISTRELLFDKPGLVRMVVRRQAVSMRTSSFQINASDLFRLVQLDKRSRDNLIRKLKQHQAIEWETTKRNGWVPFRDGVFLCQALGIENELRPLLLQSRINLPRRERNYLLRDPHGFKVLQWNGYDLPYNPSKQIVSITALVRLTNAAWEPVYQFLRTRPKITKTVIRKGTAIFIGTYISYEDAISVGRRFNLDLATVEHLASSAPSPHMTSAATSPVASTSVSNVASLDDTQLCDLTHNDVGSAVAGTSDPAQDADTSTEQCSYFTEANYENGSYLAPAHQSHLELLGAVHPVEGLGKMSTASSGYGIGSCDSGFEFAEFLTEA</sequence>
<protein>
    <recommendedName>
        <fullName evidence="3">non-specific serine/threonine protein kinase</fullName>
        <ecNumber evidence="3">2.7.11.1</ecNumber>
    </recommendedName>
    <alternativeName>
        <fullName evidence="12">Autophagy-related protein 1</fullName>
    </alternativeName>
</protein>
<feature type="region of interest" description="Disordered" evidence="15">
    <location>
        <begin position="501"/>
        <end position="551"/>
    </location>
</feature>
<name>A0AAW0RLL6_9HYPO</name>
<dbReference type="Pfam" id="PF00069">
    <property type="entry name" value="Pkinase"/>
    <property type="match status" value="1"/>
</dbReference>
<evidence type="ECO:0000256" key="9">
    <source>
        <dbReference type="ARBA" id="ARBA00022840"/>
    </source>
</evidence>
<dbReference type="GO" id="GO:0015031">
    <property type="term" value="P:protein transport"/>
    <property type="evidence" value="ECO:0007669"/>
    <property type="project" value="UniProtKB-KW"/>
</dbReference>
<dbReference type="InterPro" id="IPR008984">
    <property type="entry name" value="SMAD_FHA_dom_sf"/>
</dbReference>
<dbReference type="InterPro" id="IPR045269">
    <property type="entry name" value="Atg1-like"/>
</dbReference>
<accession>A0AAW0RLL6</accession>
<evidence type="ECO:0000256" key="10">
    <source>
        <dbReference type="ARBA" id="ARBA00022927"/>
    </source>
</evidence>
<dbReference type="SMART" id="SM00220">
    <property type="entry name" value="S_TKc"/>
    <property type="match status" value="1"/>
</dbReference>
<dbReference type="PROSITE" id="PS50006">
    <property type="entry name" value="FHA_DOMAIN"/>
    <property type="match status" value="1"/>
</dbReference>
<dbReference type="GO" id="GO:0034727">
    <property type="term" value="P:piecemeal microautophagy of the nucleus"/>
    <property type="evidence" value="ECO:0007669"/>
    <property type="project" value="TreeGrafter"/>
</dbReference>
<evidence type="ECO:0000256" key="3">
    <source>
        <dbReference type="ARBA" id="ARBA00012513"/>
    </source>
</evidence>
<feature type="region of interest" description="Disordered" evidence="15">
    <location>
        <begin position="32"/>
        <end position="56"/>
    </location>
</feature>
<dbReference type="GO" id="GO:0005524">
    <property type="term" value="F:ATP binding"/>
    <property type="evidence" value="ECO:0007669"/>
    <property type="project" value="UniProtKB-KW"/>
</dbReference>
<evidence type="ECO:0000313" key="19">
    <source>
        <dbReference type="Proteomes" id="UP001397290"/>
    </source>
</evidence>
<keyword evidence="7" id="KW-0547">Nucleotide-binding</keyword>
<dbReference type="AlphaFoldDB" id="A0AAW0RLL6"/>
<dbReference type="InterPro" id="IPR011009">
    <property type="entry name" value="Kinase-like_dom_sf"/>
</dbReference>
<dbReference type="EMBL" id="JAAHCF010000610">
    <property type="protein sequence ID" value="KAK8142786.1"/>
    <property type="molecule type" value="Genomic_DNA"/>
</dbReference>
<dbReference type="GO" id="GO:0003677">
    <property type="term" value="F:DNA binding"/>
    <property type="evidence" value="ECO:0007669"/>
    <property type="project" value="InterPro"/>
</dbReference>
<comment type="catalytic activity">
    <reaction evidence="14">
        <text>L-seryl-[protein] + ATP = O-phospho-L-seryl-[protein] + ADP + H(+)</text>
        <dbReference type="Rhea" id="RHEA:17989"/>
        <dbReference type="Rhea" id="RHEA-COMP:9863"/>
        <dbReference type="Rhea" id="RHEA-COMP:11604"/>
        <dbReference type="ChEBI" id="CHEBI:15378"/>
        <dbReference type="ChEBI" id="CHEBI:29999"/>
        <dbReference type="ChEBI" id="CHEBI:30616"/>
        <dbReference type="ChEBI" id="CHEBI:83421"/>
        <dbReference type="ChEBI" id="CHEBI:456216"/>
        <dbReference type="EC" id="2.7.11.1"/>
    </reaction>
</comment>
<dbReference type="CDD" id="cd00180">
    <property type="entry name" value="PKc"/>
    <property type="match status" value="1"/>
</dbReference>
<reference evidence="18 19" key="1">
    <citation type="submission" date="2020-02" db="EMBL/GenBank/DDBJ databases">
        <title>Comparative genomics of the hypocrealean fungal genus Beauvera.</title>
        <authorList>
            <person name="Showalter D.N."/>
            <person name="Bushley K.E."/>
            <person name="Rehner S.A."/>
        </authorList>
    </citation>
    <scope>NUCLEOTIDE SEQUENCE [LARGE SCALE GENOMIC DNA]</scope>
    <source>
        <strain evidence="18 19">ARSEF4384</strain>
    </source>
</reference>
<dbReference type="PANTHER" id="PTHR24348">
    <property type="entry name" value="SERINE/THREONINE-PROTEIN KINASE UNC-51-RELATED"/>
    <property type="match status" value="1"/>
</dbReference>
<dbReference type="GO" id="GO:0000045">
    <property type="term" value="P:autophagosome assembly"/>
    <property type="evidence" value="ECO:0007669"/>
    <property type="project" value="TreeGrafter"/>
</dbReference>
<feature type="domain" description="FHA" evidence="16">
    <location>
        <begin position="84"/>
        <end position="135"/>
    </location>
</feature>
<gene>
    <name evidence="18" type="ORF">G3M48_008265</name>
</gene>
<feature type="compositionally biased region" description="Polar residues" evidence="15">
    <location>
        <begin position="511"/>
        <end position="528"/>
    </location>
</feature>
<dbReference type="GO" id="GO:0061709">
    <property type="term" value="P:reticulophagy"/>
    <property type="evidence" value="ECO:0007669"/>
    <property type="project" value="TreeGrafter"/>
</dbReference>
<evidence type="ECO:0000256" key="12">
    <source>
        <dbReference type="ARBA" id="ARBA00030237"/>
    </source>
</evidence>
<evidence type="ECO:0000259" key="16">
    <source>
        <dbReference type="PROSITE" id="PS50006"/>
    </source>
</evidence>
<dbReference type="Proteomes" id="UP001397290">
    <property type="component" value="Unassembled WGS sequence"/>
</dbReference>
<dbReference type="InterPro" id="IPR000719">
    <property type="entry name" value="Prot_kinase_dom"/>
</dbReference>
<dbReference type="PROSITE" id="PS00108">
    <property type="entry name" value="PROTEIN_KINASE_ST"/>
    <property type="match status" value="1"/>
</dbReference>
<proteinExistence type="inferred from homology"/>
<keyword evidence="4" id="KW-0813">Transport</keyword>
<comment type="caution">
    <text evidence="18">The sequence shown here is derived from an EMBL/GenBank/DDBJ whole genome shotgun (WGS) entry which is preliminary data.</text>
</comment>
<keyword evidence="19" id="KW-1185">Reference proteome</keyword>
<dbReference type="CDD" id="cd00060">
    <property type="entry name" value="FHA"/>
    <property type="match status" value="1"/>
</dbReference>
<dbReference type="GO" id="GO:0042594">
    <property type="term" value="P:response to starvation"/>
    <property type="evidence" value="ECO:0007669"/>
    <property type="project" value="TreeGrafter"/>
</dbReference>
<dbReference type="Pfam" id="PF00498">
    <property type="entry name" value="FHA"/>
    <property type="match status" value="1"/>
</dbReference>
<dbReference type="GO" id="GO:0005776">
    <property type="term" value="C:autophagosome"/>
    <property type="evidence" value="ECO:0007669"/>
    <property type="project" value="TreeGrafter"/>
</dbReference>
<keyword evidence="6" id="KW-0808">Transferase</keyword>
<feature type="domain" description="Protein kinase" evidence="17">
    <location>
        <begin position="225"/>
        <end position="490"/>
    </location>
</feature>
<dbReference type="PROSITE" id="PS50011">
    <property type="entry name" value="PROTEIN_KINASE_DOM"/>
    <property type="match status" value="1"/>
</dbReference>
<evidence type="ECO:0000256" key="13">
    <source>
        <dbReference type="ARBA" id="ARBA00047899"/>
    </source>
</evidence>
<dbReference type="GO" id="GO:0005829">
    <property type="term" value="C:cytosol"/>
    <property type="evidence" value="ECO:0007669"/>
    <property type="project" value="TreeGrafter"/>
</dbReference>
<evidence type="ECO:0000313" key="18">
    <source>
        <dbReference type="EMBL" id="KAK8142786.1"/>
    </source>
</evidence>
<dbReference type="Gene3D" id="3.10.260.10">
    <property type="entry name" value="Transcription regulator HTH, APSES-type DNA-binding domain"/>
    <property type="match status" value="1"/>
</dbReference>
<keyword evidence="8" id="KW-0418">Kinase</keyword>
<comment type="catalytic activity">
    <reaction evidence="13">
        <text>L-threonyl-[protein] + ATP = O-phospho-L-threonyl-[protein] + ADP + H(+)</text>
        <dbReference type="Rhea" id="RHEA:46608"/>
        <dbReference type="Rhea" id="RHEA-COMP:11060"/>
        <dbReference type="Rhea" id="RHEA-COMP:11605"/>
        <dbReference type="ChEBI" id="CHEBI:15378"/>
        <dbReference type="ChEBI" id="CHEBI:30013"/>
        <dbReference type="ChEBI" id="CHEBI:30616"/>
        <dbReference type="ChEBI" id="CHEBI:61977"/>
        <dbReference type="ChEBI" id="CHEBI:456216"/>
        <dbReference type="EC" id="2.7.11.1"/>
    </reaction>
</comment>
<evidence type="ECO:0000259" key="17">
    <source>
        <dbReference type="PROSITE" id="PS50011"/>
    </source>
</evidence>
<evidence type="ECO:0000256" key="8">
    <source>
        <dbReference type="ARBA" id="ARBA00022777"/>
    </source>
</evidence>
<keyword evidence="11" id="KW-0072">Autophagy</keyword>
<dbReference type="Gene3D" id="2.60.200.20">
    <property type="match status" value="1"/>
</dbReference>
<evidence type="ECO:0000256" key="11">
    <source>
        <dbReference type="ARBA" id="ARBA00023006"/>
    </source>
</evidence>
<dbReference type="GO" id="GO:0010506">
    <property type="term" value="P:regulation of autophagy"/>
    <property type="evidence" value="ECO:0007669"/>
    <property type="project" value="InterPro"/>
</dbReference>
<comment type="subcellular location">
    <subcellularLocation>
        <location evidence="1">Preautophagosomal structure membrane</location>
        <topology evidence="1">Peripheral membrane protein</topology>
    </subcellularLocation>
</comment>
<dbReference type="InterPro" id="IPR008271">
    <property type="entry name" value="Ser/Thr_kinase_AS"/>
</dbReference>
<organism evidence="18 19">
    <name type="scientific">Beauveria asiatica</name>
    <dbReference type="NCBI Taxonomy" id="1069075"/>
    <lineage>
        <taxon>Eukaryota</taxon>
        <taxon>Fungi</taxon>
        <taxon>Dikarya</taxon>
        <taxon>Ascomycota</taxon>
        <taxon>Pezizomycotina</taxon>
        <taxon>Sordariomycetes</taxon>
        <taxon>Hypocreomycetidae</taxon>
        <taxon>Hypocreales</taxon>
        <taxon>Cordycipitaceae</taxon>
        <taxon>Beauveria</taxon>
    </lineage>
</organism>
<evidence type="ECO:0000256" key="7">
    <source>
        <dbReference type="ARBA" id="ARBA00022741"/>
    </source>
</evidence>
<dbReference type="Gene3D" id="1.10.510.10">
    <property type="entry name" value="Transferase(Phosphotransferase) domain 1"/>
    <property type="match status" value="1"/>
</dbReference>
<evidence type="ECO:0000256" key="2">
    <source>
        <dbReference type="ARBA" id="ARBA00005575"/>
    </source>
</evidence>
<keyword evidence="5" id="KW-0723">Serine/threonine-protein kinase</keyword>
<evidence type="ECO:0000256" key="5">
    <source>
        <dbReference type="ARBA" id="ARBA00022527"/>
    </source>
</evidence>
<dbReference type="InterPro" id="IPR000253">
    <property type="entry name" value="FHA_dom"/>
</dbReference>
<evidence type="ECO:0000256" key="4">
    <source>
        <dbReference type="ARBA" id="ARBA00022448"/>
    </source>
</evidence>
<evidence type="ECO:0000256" key="15">
    <source>
        <dbReference type="SAM" id="MobiDB-lite"/>
    </source>
</evidence>
<dbReference type="PANTHER" id="PTHR24348:SF22">
    <property type="entry name" value="NON-SPECIFIC SERINE_THREONINE PROTEIN KINASE"/>
    <property type="match status" value="1"/>
</dbReference>
<keyword evidence="9" id="KW-0067">ATP-binding</keyword>
<dbReference type="GO" id="GO:0034045">
    <property type="term" value="C:phagophore assembly site membrane"/>
    <property type="evidence" value="ECO:0007669"/>
    <property type="project" value="UniProtKB-SubCell"/>
</dbReference>
<evidence type="ECO:0000256" key="14">
    <source>
        <dbReference type="ARBA" id="ARBA00048679"/>
    </source>
</evidence>
<dbReference type="InterPro" id="IPR036887">
    <property type="entry name" value="HTH_APSES_sf"/>
</dbReference>
<comment type="similarity">
    <text evidence="2">Belongs to the protein kinase superfamily. CAMK Ser/Thr protein kinase family. CHEK2 subfamily.</text>
</comment>
<evidence type="ECO:0000256" key="1">
    <source>
        <dbReference type="ARBA" id="ARBA00004623"/>
    </source>
</evidence>
<dbReference type="SUPFAM" id="SSF49879">
    <property type="entry name" value="SMAD/FHA domain"/>
    <property type="match status" value="1"/>
</dbReference>
<dbReference type="SUPFAM" id="SSF54616">
    <property type="entry name" value="DNA-binding domain of Mlu1-box binding protein MBP1"/>
    <property type="match status" value="1"/>
</dbReference>